<evidence type="ECO:0000313" key="2">
    <source>
        <dbReference type="EMBL" id="GIZ46246.1"/>
    </source>
</evidence>
<reference evidence="2 3" key="1">
    <citation type="submission" date="2021-01" db="EMBL/GenBank/DDBJ databases">
        <title>Cercospora kikuchii MAFF 305040 whole genome shotgun sequence.</title>
        <authorList>
            <person name="Kashiwa T."/>
            <person name="Suzuki T."/>
        </authorList>
    </citation>
    <scope>NUCLEOTIDE SEQUENCE [LARGE SCALE GENOMIC DNA]</scope>
    <source>
        <strain evidence="2 3">MAFF 305040</strain>
    </source>
</reference>
<dbReference type="EMBL" id="BOLY01000006">
    <property type="protein sequence ID" value="GIZ46246.1"/>
    <property type="molecule type" value="Genomic_DNA"/>
</dbReference>
<dbReference type="AlphaFoldDB" id="A0A9P3FGA5"/>
<sequence>MNLKRVLLIFLAAVSPATSLKMKLSHGVPKKTNGTALLACIDEMHASWSGKGNDDHWNGDGWECVVETLLTHA</sequence>
<name>A0A9P3FGA5_9PEZI</name>
<keyword evidence="3" id="KW-1185">Reference proteome</keyword>
<evidence type="ECO:0000256" key="1">
    <source>
        <dbReference type="SAM" id="SignalP"/>
    </source>
</evidence>
<organism evidence="2 3">
    <name type="scientific">Cercospora kikuchii</name>
    <dbReference type="NCBI Taxonomy" id="84275"/>
    <lineage>
        <taxon>Eukaryota</taxon>
        <taxon>Fungi</taxon>
        <taxon>Dikarya</taxon>
        <taxon>Ascomycota</taxon>
        <taxon>Pezizomycotina</taxon>
        <taxon>Dothideomycetes</taxon>
        <taxon>Dothideomycetidae</taxon>
        <taxon>Mycosphaerellales</taxon>
        <taxon>Mycosphaerellaceae</taxon>
        <taxon>Cercospora</taxon>
    </lineage>
</organism>
<gene>
    <name evidence="2" type="ORF">CKM354_000937900</name>
</gene>
<dbReference type="OrthoDB" id="10379606at2759"/>
<evidence type="ECO:0000313" key="3">
    <source>
        <dbReference type="Proteomes" id="UP000825890"/>
    </source>
</evidence>
<feature type="signal peptide" evidence="1">
    <location>
        <begin position="1"/>
        <end position="19"/>
    </location>
</feature>
<dbReference type="Proteomes" id="UP000825890">
    <property type="component" value="Unassembled WGS sequence"/>
</dbReference>
<accession>A0A9P3FGA5</accession>
<protein>
    <submittedName>
        <fullName evidence="2">Uncharacterized protein</fullName>
    </submittedName>
</protein>
<feature type="chain" id="PRO_5040138281" evidence="1">
    <location>
        <begin position="20"/>
        <end position="73"/>
    </location>
</feature>
<keyword evidence="1" id="KW-0732">Signal</keyword>
<dbReference type="RefSeq" id="XP_044660733.1">
    <property type="nucleotide sequence ID" value="XM_044804798.1"/>
</dbReference>
<dbReference type="GeneID" id="68294954"/>
<proteinExistence type="predicted"/>
<comment type="caution">
    <text evidence="2">The sequence shown here is derived from an EMBL/GenBank/DDBJ whole genome shotgun (WGS) entry which is preliminary data.</text>
</comment>